<keyword evidence="11" id="KW-1208">Phospholipid metabolism</keyword>
<keyword evidence="10" id="KW-0594">Phospholipid biosynthesis</keyword>
<feature type="transmembrane region" description="Helical" evidence="14">
    <location>
        <begin position="158"/>
        <end position="178"/>
    </location>
</feature>
<dbReference type="InterPro" id="IPR050324">
    <property type="entry name" value="CDP-alcohol_PTase-I"/>
</dbReference>
<evidence type="ECO:0000256" key="6">
    <source>
        <dbReference type="ARBA" id="ARBA00022692"/>
    </source>
</evidence>
<evidence type="ECO:0000256" key="11">
    <source>
        <dbReference type="ARBA" id="ARBA00023264"/>
    </source>
</evidence>
<evidence type="ECO:0000256" key="9">
    <source>
        <dbReference type="ARBA" id="ARBA00023136"/>
    </source>
</evidence>
<reference evidence="15 16" key="1">
    <citation type="submission" date="2016-05" db="EMBL/GenBank/DDBJ databases">
        <title>Microbial solvent formation.</title>
        <authorList>
            <person name="Poehlein A."/>
            <person name="Montoya Solano J.D."/>
            <person name="Flitsch S."/>
            <person name="Krabben P."/>
            <person name="Duerre P."/>
            <person name="Daniel R."/>
        </authorList>
    </citation>
    <scope>NUCLEOTIDE SEQUENCE [LARGE SCALE GENOMIC DNA]</scope>
    <source>
        <strain evidence="15 16">L1-8</strain>
    </source>
</reference>
<dbReference type="InterPro" id="IPR000462">
    <property type="entry name" value="CDP-OH_P_trans"/>
</dbReference>
<evidence type="ECO:0000256" key="5">
    <source>
        <dbReference type="ARBA" id="ARBA00022679"/>
    </source>
</evidence>
<comment type="caution">
    <text evidence="15">The sequence shown here is derived from an EMBL/GenBank/DDBJ whole genome shotgun (WGS) entry which is preliminary data.</text>
</comment>
<accession>A0A1S8NI26</accession>
<dbReference type="RefSeq" id="WP_077863877.1">
    <property type="nucleotide sequence ID" value="NZ_LZYZ01000001.1"/>
</dbReference>
<sequence>MKIIIKFIPNILTMSRIVMSFIFIYTILREFTYGQDMTSSLIILFLSICASDLLDGKIARKTNSVSKFGAKLDVSADLLYIVTSYITLVNMKVLPLWFLMFICFKFTEFVMTSRFMKRNNELSDNPFVFDKIGRIVSAVFFIIPGVVCAYKCFEIENIQIIINCLIYMTFIAGLYSSYLRIKSCFIILNLNNTKYVE</sequence>
<evidence type="ECO:0000256" key="3">
    <source>
        <dbReference type="ARBA" id="ARBA00010441"/>
    </source>
</evidence>
<evidence type="ECO:0000256" key="13">
    <source>
        <dbReference type="RuleBase" id="RU003750"/>
    </source>
</evidence>
<evidence type="ECO:0000313" key="15">
    <source>
        <dbReference type="EMBL" id="OOM16129.1"/>
    </source>
</evidence>
<keyword evidence="7 14" id="KW-1133">Transmembrane helix</keyword>
<feature type="transmembrane region" description="Helical" evidence="14">
    <location>
        <begin position="7"/>
        <end position="28"/>
    </location>
</feature>
<dbReference type="PIRSF" id="PIRSF000847">
    <property type="entry name" value="Phos_ph_gly_syn"/>
    <property type="match status" value="1"/>
</dbReference>
<evidence type="ECO:0000256" key="7">
    <source>
        <dbReference type="ARBA" id="ARBA00022989"/>
    </source>
</evidence>
<keyword evidence="8" id="KW-0443">Lipid metabolism</keyword>
<organism evidence="15 16">
    <name type="scientific">Clostridium saccharobutylicum</name>
    <dbReference type="NCBI Taxonomy" id="169679"/>
    <lineage>
        <taxon>Bacteria</taxon>
        <taxon>Bacillati</taxon>
        <taxon>Bacillota</taxon>
        <taxon>Clostridia</taxon>
        <taxon>Eubacteriales</taxon>
        <taxon>Clostridiaceae</taxon>
        <taxon>Clostridium</taxon>
    </lineage>
</organism>
<comment type="similarity">
    <text evidence="3 13">Belongs to the CDP-alcohol phosphatidyltransferase class-I family.</text>
</comment>
<evidence type="ECO:0000256" key="8">
    <source>
        <dbReference type="ARBA" id="ARBA00023098"/>
    </source>
</evidence>
<feature type="transmembrane region" description="Helical" evidence="14">
    <location>
        <begin position="132"/>
        <end position="152"/>
    </location>
</feature>
<evidence type="ECO:0000256" key="2">
    <source>
        <dbReference type="ARBA" id="ARBA00004141"/>
    </source>
</evidence>
<dbReference type="EMBL" id="LZYZ01000001">
    <property type="protein sequence ID" value="OOM16129.1"/>
    <property type="molecule type" value="Genomic_DNA"/>
</dbReference>
<name>A0A1S8NI26_CLOSA</name>
<keyword evidence="4" id="KW-0444">Lipid biosynthesis</keyword>
<dbReference type="UniPathway" id="UPA00084">
    <property type="reaction ID" value="UER00503"/>
</dbReference>
<protein>
    <recommendedName>
        <fullName evidence="12">Phosphatidylglycerophosphate synthase</fullName>
    </recommendedName>
</protein>
<dbReference type="Proteomes" id="UP000191154">
    <property type="component" value="Unassembled WGS sequence"/>
</dbReference>
<evidence type="ECO:0000256" key="4">
    <source>
        <dbReference type="ARBA" id="ARBA00022516"/>
    </source>
</evidence>
<dbReference type="PROSITE" id="PS00379">
    <property type="entry name" value="CDP_ALCOHOL_P_TRANSF"/>
    <property type="match status" value="1"/>
</dbReference>
<evidence type="ECO:0000256" key="14">
    <source>
        <dbReference type="SAM" id="Phobius"/>
    </source>
</evidence>
<dbReference type="GO" id="GO:0016020">
    <property type="term" value="C:membrane"/>
    <property type="evidence" value="ECO:0007669"/>
    <property type="project" value="UniProtKB-SubCell"/>
</dbReference>
<keyword evidence="9 14" id="KW-0472">Membrane</keyword>
<comment type="function">
    <text evidence="1">This protein catalyzes the committed step to the synthesis of the acidic phospholipids.</text>
</comment>
<dbReference type="GO" id="GO:0006655">
    <property type="term" value="P:phosphatidylglycerol biosynthetic process"/>
    <property type="evidence" value="ECO:0007669"/>
    <property type="project" value="UniProtKB-UniPathway"/>
</dbReference>
<keyword evidence="5 13" id="KW-0808">Transferase</keyword>
<dbReference type="InterPro" id="IPR004570">
    <property type="entry name" value="Phosphatidylglycerol_P_synth"/>
</dbReference>
<dbReference type="InterPro" id="IPR043130">
    <property type="entry name" value="CDP-OH_PTrfase_TM_dom"/>
</dbReference>
<dbReference type="InterPro" id="IPR048254">
    <property type="entry name" value="CDP_ALCOHOL_P_TRANSF_CS"/>
</dbReference>
<dbReference type="STRING" id="169679.CSACC_38030"/>
<evidence type="ECO:0000256" key="12">
    <source>
        <dbReference type="ARBA" id="ARBA00033018"/>
    </source>
</evidence>
<evidence type="ECO:0000313" key="16">
    <source>
        <dbReference type="Proteomes" id="UP000191154"/>
    </source>
</evidence>
<comment type="subcellular location">
    <subcellularLocation>
        <location evidence="2">Membrane</location>
        <topology evidence="2">Multi-pass membrane protein</topology>
    </subcellularLocation>
</comment>
<dbReference type="AlphaFoldDB" id="A0A1S8NI26"/>
<gene>
    <name evidence="15" type="primary">pgsA_1</name>
    <name evidence="15" type="ORF">CLOSAC_04000</name>
</gene>
<keyword evidence="6 14" id="KW-0812">Transmembrane</keyword>
<proteinExistence type="inferred from homology"/>
<evidence type="ECO:0000256" key="1">
    <source>
        <dbReference type="ARBA" id="ARBA00003973"/>
    </source>
</evidence>
<dbReference type="GO" id="GO:0008444">
    <property type="term" value="F:CDP-diacylglycerol-glycerol-3-phosphate 3-phosphatidyltransferase activity"/>
    <property type="evidence" value="ECO:0007669"/>
    <property type="project" value="InterPro"/>
</dbReference>
<evidence type="ECO:0000256" key="10">
    <source>
        <dbReference type="ARBA" id="ARBA00023209"/>
    </source>
</evidence>
<dbReference type="PANTHER" id="PTHR14269:SF11">
    <property type="entry name" value="CDP-DIACYLGLYCEROL--GLYCEROL-3-PHOSPHATE 3-PHOSPHATIDYLTRANSFERASE"/>
    <property type="match status" value="1"/>
</dbReference>
<dbReference type="Gene3D" id="1.20.120.1760">
    <property type="match status" value="1"/>
</dbReference>
<dbReference type="PANTHER" id="PTHR14269">
    <property type="entry name" value="CDP-DIACYLGLYCEROL--GLYCEROL-3-PHOSPHATE 3-PHOSPHATIDYLTRANSFERASE-RELATED"/>
    <property type="match status" value="1"/>
</dbReference>
<dbReference type="Pfam" id="PF01066">
    <property type="entry name" value="CDP-OH_P_transf"/>
    <property type="match status" value="1"/>
</dbReference>